<sequence>MANRFTPIPSNANLQQALQLINRDLMALDAEATTKSYKQAGGNAVVIGKLPNKKNGITLSDTGNRQRILLGQHPKDGHVGLWITKEGIDVMDELKNG</sequence>
<dbReference type="EMBL" id="BK032733">
    <property type="protein sequence ID" value="DAF57356.1"/>
    <property type="molecule type" value="Genomic_DNA"/>
</dbReference>
<organism evidence="1">
    <name type="scientific">Podoviridae sp. ctefc32</name>
    <dbReference type="NCBI Taxonomy" id="2827742"/>
    <lineage>
        <taxon>Viruses</taxon>
        <taxon>Duplodnaviria</taxon>
        <taxon>Heunggongvirae</taxon>
        <taxon>Uroviricota</taxon>
        <taxon>Caudoviricetes</taxon>
    </lineage>
</organism>
<protein>
    <submittedName>
        <fullName evidence="1">Uncharacterized protein</fullName>
    </submittedName>
</protein>
<proteinExistence type="predicted"/>
<reference evidence="1" key="1">
    <citation type="journal article" date="2021" name="Proc. Natl. Acad. Sci. U.S.A.">
        <title>A Catalog of Tens of Thousands of Viruses from Human Metagenomes Reveals Hidden Associations with Chronic Diseases.</title>
        <authorList>
            <person name="Tisza M.J."/>
            <person name="Buck C.B."/>
        </authorList>
    </citation>
    <scope>NUCLEOTIDE SEQUENCE</scope>
    <source>
        <strain evidence="1">Ctefc32</strain>
    </source>
</reference>
<accession>A0A8S5T1W3</accession>
<name>A0A8S5T1W3_9CAUD</name>
<evidence type="ECO:0000313" key="1">
    <source>
        <dbReference type="EMBL" id="DAF57356.1"/>
    </source>
</evidence>